<dbReference type="InterPro" id="IPR050266">
    <property type="entry name" value="AB_hydrolase_sf"/>
</dbReference>
<proteinExistence type="predicted"/>
<dbReference type="Pfam" id="PF12697">
    <property type="entry name" value="Abhydrolase_6"/>
    <property type="match status" value="1"/>
</dbReference>
<dbReference type="AlphaFoldDB" id="A0A4Q6XV68"/>
<dbReference type="RefSeq" id="WP_130158399.1">
    <property type="nucleotide sequence ID" value="NZ_SGIS01000020.1"/>
</dbReference>
<dbReference type="EMBL" id="SGIS01000020">
    <property type="protein sequence ID" value="RZF63845.1"/>
    <property type="molecule type" value="Genomic_DNA"/>
</dbReference>
<organism evidence="2 3">
    <name type="scientific">Sphingomonas populi</name>
    <dbReference type="NCBI Taxonomy" id="2484750"/>
    <lineage>
        <taxon>Bacteria</taxon>
        <taxon>Pseudomonadati</taxon>
        <taxon>Pseudomonadota</taxon>
        <taxon>Alphaproteobacteria</taxon>
        <taxon>Sphingomonadales</taxon>
        <taxon>Sphingomonadaceae</taxon>
        <taxon>Sphingomonas</taxon>
    </lineage>
</organism>
<evidence type="ECO:0000259" key="1">
    <source>
        <dbReference type="Pfam" id="PF12697"/>
    </source>
</evidence>
<protein>
    <submittedName>
        <fullName evidence="2">Alpha/beta hydrolase</fullName>
    </submittedName>
</protein>
<dbReference type="SUPFAM" id="SSF53474">
    <property type="entry name" value="alpha/beta-Hydrolases"/>
    <property type="match status" value="1"/>
</dbReference>
<dbReference type="PANTHER" id="PTHR43798:SF33">
    <property type="entry name" value="HYDROLASE, PUTATIVE (AFU_ORTHOLOGUE AFUA_2G14860)-RELATED"/>
    <property type="match status" value="1"/>
</dbReference>
<accession>A0A4Q6XV68</accession>
<dbReference type="Gene3D" id="3.40.50.1820">
    <property type="entry name" value="alpha/beta hydrolase"/>
    <property type="match status" value="1"/>
</dbReference>
<dbReference type="InterPro" id="IPR000073">
    <property type="entry name" value="AB_hydrolase_1"/>
</dbReference>
<dbReference type="GO" id="GO:0016020">
    <property type="term" value="C:membrane"/>
    <property type="evidence" value="ECO:0007669"/>
    <property type="project" value="TreeGrafter"/>
</dbReference>
<dbReference type="InterPro" id="IPR029058">
    <property type="entry name" value="AB_hydrolase_fold"/>
</dbReference>
<dbReference type="PRINTS" id="PR00111">
    <property type="entry name" value="ABHYDROLASE"/>
</dbReference>
<name>A0A4Q6XV68_9SPHN</name>
<evidence type="ECO:0000313" key="3">
    <source>
        <dbReference type="Proteomes" id="UP000292085"/>
    </source>
</evidence>
<keyword evidence="3" id="KW-1185">Reference proteome</keyword>
<keyword evidence="2" id="KW-0378">Hydrolase</keyword>
<sequence>MADLNENAAIGPVATDHILIDGLRIRYAVDRRASTGTPILLTTPFPESVFAFLPVWEDFATLGPVIAVDLPGFGRSESRQDLMSPSAMGLFLIKLLDAFELTRVHAVVPDVGTLAALFAAAQHPERFASIVAGSGGAAMDLLGEPLMQIAQSSRSDFEGVDGGEQVVGLVRQLARITPQDAVIEDYRLSALGDRWNKAADFIRAYPRDLPRLAPLLPQIDVAVLVLSGSGDPFVPPSNGAFLQAHLPRCEAHVIEAGHFVWEDAPEEYARQATAWIKRHDMAVPH</sequence>
<dbReference type="GO" id="GO:0046464">
    <property type="term" value="P:acylglycerol catabolic process"/>
    <property type="evidence" value="ECO:0007669"/>
    <property type="project" value="TreeGrafter"/>
</dbReference>
<feature type="domain" description="AB hydrolase-1" evidence="1">
    <location>
        <begin position="59"/>
        <end position="270"/>
    </location>
</feature>
<evidence type="ECO:0000313" key="2">
    <source>
        <dbReference type="EMBL" id="RZF63845.1"/>
    </source>
</evidence>
<reference evidence="2 3" key="1">
    <citation type="submission" date="2019-02" db="EMBL/GenBank/DDBJ databases">
        <authorList>
            <person name="Li Y."/>
        </authorList>
    </citation>
    <scope>NUCLEOTIDE SEQUENCE [LARGE SCALE GENOMIC DNA]</scope>
    <source>
        <strain evidence="2 3">3-7</strain>
    </source>
</reference>
<gene>
    <name evidence="2" type="ORF">EWE75_13665</name>
</gene>
<dbReference type="Proteomes" id="UP000292085">
    <property type="component" value="Unassembled WGS sequence"/>
</dbReference>
<dbReference type="GO" id="GO:0047372">
    <property type="term" value="F:monoacylglycerol lipase activity"/>
    <property type="evidence" value="ECO:0007669"/>
    <property type="project" value="TreeGrafter"/>
</dbReference>
<dbReference type="PANTHER" id="PTHR43798">
    <property type="entry name" value="MONOACYLGLYCEROL LIPASE"/>
    <property type="match status" value="1"/>
</dbReference>
<dbReference type="OrthoDB" id="7616518at2"/>
<comment type="caution">
    <text evidence="2">The sequence shown here is derived from an EMBL/GenBank/DDBJ whole genome shotgun (WGS) entry which is preliminary data.</text>
</comment>